<evidence type="ECO:0000256" key="1">
    <source>
        <dbReference type="SAM" id="SignalP"/>
    </source>
</evidence>
<evidence type="ECO:0000313" key="3">
    <source>
        <dbReference type="Proteomes" id="UP000199206"/>
    </source>
</evidence>
<keyword evidence="1" id="KW-0732">Signal</keyword>
<organism evidence="2 3">
    <name type="scientific">Sphingomonas gellani</name>
    <dbReference type="NCBI Taxonomy" id="1166340"/>
    <lineage>
        <taxon>Bacteria</taxon>
        <taxon>Pseudomonadati</taxon>
        <taxon>Pseudomonadota</taxon>
        <taxon>Alphaproteobacteria</taxon>
        <taxon>Sphingomonadales</taxon>
        <taxon>Sphingomonadaceae</taxon>
        <taxon>Sphingomonas</taxon>
    </lineage>
</organism>
<dbReference type="OrthoDB" id="7596012at2"/>
<dbReference type="RefSeq" id="WP_093664729.1">
    <property type="nucleotide sequence ID" value="NZ_FOCF01000002.1"/>
</dbReference>
<feature type="chain" id="PRO_5011468607" description="Protease inhibitor Inh" evidence="1">
    <location>
        <begin position="19"/>
        <end position="152"/>
    </location>
</feature>
<keyword evidence="3" id="KW-1185">Reference proteome</keyword>
<reference evidence="3" key="1">
    <citation type="submission" date="2016-10" db="EMBL/GenBank/DDBJ databases">
        <authorList>
            <person name="Varghese N."/>
            <person name="Submissions S."/>
        </authorList>
    </citation>
    <scope>NUCLEOTIDE SEQUENCE [LARGE SCALE GENOMIC DNA]</scope>
    <source>
        <strain evidence="3">S6-262</strain>
    </source>
</reference>
<dbReference type="AlphaFoldDB" id="A0A1H8BI54"/>
<dbReference type="STRING" id="1166340.SAMN05192583_1374"/>
<feature type="signal peptide" evidence="1">
    <location>
        <begin position="1"/>
        <end position="18"/>
    </location>
</feature>
<name>A0A1H8BI54_9SPHN</name>
<proteinExistence type="predicted"/>
<sequence>MSRVLLLPTMLFALAAPAAGQSDGPGEVELAQMTIRERIIVRVPRMTARAAPALPTPMRWKEKGGPKCVVAGDLAGALVTEPDSVDLVLNGGERVRARLDGRCRSLDFYSGFYLKPSADGKVCADRDSLRLRSGASCGIAKFRTLKPERVSR</sequence>
<dbReference type="Proteomes" id="UP000199206">
    <property type="component" value="Unassembled WGS sequence"/>
</dbReference>
<accession>A0A1H8BI54</accession>
<gene>
    <name evidence="2" type="ORF">SAMN05192583_1374</name>
</gene>
<dbReference type="EMBL" id="FOCF01000002">
    <property type="protein sequence ID" value="SEM82436.1"/>
    <property type="molecule type" value="Genomic_DNA"/>
</dbReference>
<evidence type="ECO:0008006" key="4">
    <source>
        <dbReference type="Google" id="ProtNLM"/>
    </source>
</evidence>
<evidence type="ECO:0000313" key="2">
    <source>
        <dbReference type="EMBL" id="SEM82436.1"/>
    </source>
</evidence>
<protein>
    <recommendedName>
        <fullName evidence="4">Protease inhibitor Inh</fullName>
    </recommendedName>
</protein>